<feature type="region of interest" description="Disordered" evidence="1">
    <location>
        <begin position="1"/>
        <end position="114"/>
    </location>
</feature>
<dbReference type="AlphaFoldDB" id="A0A443HWY6"/>
<evidence type="ECO:0000256" key="1">
    <source>
        <dbReference type="SAM" id="MobiDB-lite"/>
    </source>
</evidence>
<evidence type="ECO:0000313" key="3">
    <source>
        <dbReference type="Proteomes" id="UP000283841"/>
    </source>
</evidence>
<proteinExistence type="predicted"/>
<evidence type="ECO:0000313" key="2">
    <source>
        <dbReference type="EMBL" id="RWQ96339.1"/>
    </source>
</evidence>
<sequence length="526" mass="59741">MNWTGGRLQRHSHNKPGSRSRRQKQHFAKARLKVQKESHQQDNTPFSSLPAWNQLPATGKGDQEHSHVPCSRESDSRYISQRRANSSEEPGRSGDSQTRKGTDGNITTEHPASSSRLDILKQKLLQKNDWVTVSVTRPLKMSYVSAEEREKVGRRRKITDDDRKRQKAPAQRVISPEFYTRKRRKLDHEGNKTGTPRDINITIRDYRPDTAPLSTAAKLQHSQQSSESMLLDREERHIPSSIVKARERSRRRTQQYRAADQSSLLLGSADHEMDGTKYTPSSAQNHQRHSISDDIYSKYTSSRKLVSENGYESDGYSSVASEPADTASTQNSPCVSRATGRPVCNRFTIDDQVLAEREGRLNISSLLRNDDRQSSISRDRSNLFSPFLPSQISDDRQTRLSVTDRLSFSSNQQSGRLPAVKHKIFRPLGTGRVSPESADHSHSPVKFFGQSPQDDQIEENRTRPAVVSSSDLYAIENSLQAPWLSRCQIHFFANTDRQIRIKILGLTTDSHLKTTTISEKRHRIPL</sequence>
<keyword evidence="3" id="KW-1185">Reference proteome</keyword>
<organism evidence="2 3">
    <name type="scientific">Byssochlamys spectabilis</name>
    <name type="common">Paecilomyces variotii</name>
    <dbReference type="NCBI Taxonomy" id="264951"/>
    <lineage>
        <taxon>Eukaryota</taxon>
        <taxon>Fungi</taxon>
        <taxon>Dikarya</taxon>
        <taxon>Ascomycota</taxon>
        <taxon>Pezizomycotina</taxon>
        <taxon>Eurotiomycetes</taxon>
        <taxon>Eurotiomycetidae</taxon>
        <taxon>Eurotiales</taxon>
        <taxon>Thermoascaceae</taxon>
        <taxon>Paecilomyces</taxon>
    </lineage>
</organism>
<feature type="region of interest" description="Disordered" evidence="1">
    <location>
        <begin position="215"/>
        <end position="295"/>
    </location>
</feature>
<accession>A0A443HWY6</accession>
<dbReference type="EMBL" id="RCNU01000004">
    <property type="protein sequence ID" value="RWQ96339.1"/>
    <property type="molecule type" value="Genomic_DNA"/>
</dbReference>
<dbReference type="GeneID" id="39595768"/>
<feature type="compositionally biased region" description="Polar residues" evidence="1">
    <location>
        <begin position="104"/>
        <end position="114"/>
    </location>
</feature>
<feature type="compositionally biased region" description="Basic and acidic residues" evidence="1">
    <location>
        <begin position="85"/>
        <end position="102"/>
    </location>
</feature>
<comment type="caution">
    <text evidence="2">The sequence shown here is derived from an EMBL/GenBank/DDBJ whole genome shotgun (WGS) entry which is preliminary data.</text>
</comment>
<reference evidence="2 3" key="1">
    <citation type="journal article" date="2018" name="Front. Microbiol.">
        <title>Genomic and genetic insights into a cosmopolitan fungus, Paecilomyces variotii (Eurotiales).</title>
        <authorList>
            <person name="Urquhart A.S."/>
            <person name="Mondo S.J."/>
            <person name="Makela M.R."/>
            <person name="Hane J.K."/>
            <person name="Wiebenga A."/>
            <person name="He G."/>
            <person name="Mihaltcheva S."/>
            <person name="Pangilinan J."/>
            <person name="Lipzen A."/>
            <person name="Barry K."/>
            <person name="de Vries R.P."/>
            <person name="Grigoriev I.V."/>
            <person name="Idnurm A."/>
        </authorList>
    </citation>
    <scope>NUCLEOTIDE SEQUENCE [LARGE SCALE GENOMIC DNA]</scope>
    <source>
        <strain evidence="2 3">CBS 101075</strain>
    </source>
</reference>
<protein>
    <submittedName>
        <fullName evidence="2">Uncharacterized protein</fullName>
    </submittedName>
</protein>
<feature type="compositionally biased region" description="Basic residues" evidence="1">
    <location>
        <begin position="8"/>
        <end position="33"/>
    </location>
</feature>
<feature type="compositionally biased region" description="Polar residues" evidence="1">
    <location>
        <begin position="315"/>
        <end position="334"/>
    </location>
</feature>
<dbReference type="VEuPathDB" id="FungiDB:C8Q69DRAFT_240981"/>
<dbReference type="RefSeq" id="XP_028485984.1">
    <property type="nucleotide sequence ID" value="XM_028626491.1"/>
</dbReference>
<feature type="compositionally biased region" description="Basic and acidic residues" evidence="1">
    <location>
        <begin position="61"/>
        <end position="76"/>
    </location>
</feature>
<feature type="region of interest" description="Disordered" evidence="1">
    <location>
        <begin position="149"/>
        <end position="171"/>
    </location>
</feature>
<name>A0A443HWY6_BYSSP</name>
<feature type="compositionally biased region" description="Polar residues" evidence="1">
    <location>
        <begin position="41"/>
        <end position="51"/>
    </location>
</feature>
<feature type="region of interest" description="Disordered" evidence="1">
    <location>
        <begin position="309"/>
        <end position="339"/>
    </location>
</feature>
<dbReference type="Proteomes" id="UP000283841">
    <property type="component" value="Unassembled WGS sequence"/>
</dbReference>
<gene>
    <name evidence="2" type="ORF">C8Q69DRAFT_240981</name>
</gene>